<organism evidence="2 3">
    <name type="scientific">Tropicibacter oceani</name>
    <dbReference type="NCBI Taxonomy" id="3058420"/>
    <lineage>
        <taxon>Bacteria</taxon>
        <taxon>Pseudomonadati</taxon>
        <taxon>Pseudomonadota</taxon>
        <taxon>Alphaproteobacteria</taxon>
        <taxon>Rhodobacterales</taxon>
        <taxon>Roseobacteraceae</taxon>
        <taxon>Tropicibacter</taxon>
    </lineage>
</organism>
<feature type="chain" id="PRO_5045740964" description="Chitin-binding type-2 domain-containing protein" evidence="1">
    <location>
        <begin position="24"/>
        <end position="83"/>
    </location>
</feature>
<feature type="signal peptide" evidence="1">
    <location>
        <begin position="1"/>
        <end position="23"/>
    </location>
</feature>
<evidence type="ECO:0000256" key="1">
    <source>
        <dbReference type="SAM" id="SignalP"/>
    </source>
</evidence>
<dbReference type="EMBL" id="CP124616">
    <property type="protein sequence ID" value="WGW04710.1"/>
    <property type="molecule type" value="Genomic_DNA"/>
</dbReference>
<accession>A0ABY8QJC3</accession>
<proteinExistence type="predicted"/>
<protein>
    <recommendedName>
        <fullName evidence="4">Chitin-binding type-2 domain-containing protein</fullName>
    </recommendedName>
</protein>
<keyword evidence="1" id="KW-0732">Signal</keyword>
<evidence type="ECO:0000313" key="3">
    <source>
        <dbReference type="Proteomes" id="UP001241605"/>
    </source>
</evidence>
<reference evidence="2 3" key="1">
    <citation type="submission" date="2023-05" db="EMBL/GenBank/DDBJ databases">
        <title>YMD87, complete Genome.</title>
        <authorList>
            <person name="Zhang J."/>
            <person name="Xu X."/>
        </authorList>
    </citation>
    <scope>NUCLEOTIDE SEQUENCE [LARGE SCALE GENOMIC DNA]</scope>
    <source>
        <strain evidence="2 3">YMD87</strain>
    </source>
</reference>
<keyword evidence="3" id="KW-1185">Reference proteome</keyword>
<evidence type="ECO:0000313" key="2">
    <source>
        <dbReference type="EMBL" id="WGW04710.1"/>
    </source>
</evidence>
<dbReference type="Proteomes" id="UP001241605">
    <property type="component" value="Chromosome"/>
</dbReference>
<dbReference type="RefSeq" id="WP_282301346.1">
    <property type="nucleotide sequence ID" value="NZ_CP124616.1"/>
</dbReference>
<sequence>MKKHLAAALLACAAITPASTAIAREKTYSPHPWDKGCDAVNCYAPYTSYMTGHYSYLTCKDPHKYLTYRNGVLQCVPHKYVAK</sequence>
<name>A0ABY8QJC3_9RHOB</name>
<evidence type="ECO:0008006" key="4">
    <source>
        <dbReference type="Google" id="ProtNLM"/>
    </source>
</evidence>
<gene>
    <name evidence="2" type="ORF">QF118_03930</name>
</gene>